<accession>A0A2S3IIP3</accession>
<dbReference type="Gramene" id="PAN45327">
    <property type="protein sequence ID" value="PAN45327"/>
    <property type="gene ID" value="PAHAL_9G120300"/>
</dbReference>
<keyword evidence="1" id="KW-0812">Transmembrane</keyword>
<proteinExistence type="predicted"/>
<dbReference type="Proteomes" id="UP000243499">
    <property type="component" value="Chromosome 9"/>
</dbReference>
<evidence type="ECO:0000313" key="2">
    <source>
        <dbReference type="EMBL" id="PAN45327.2"/>
    </source>
</evidence>
<dbReference type="AlphaFoldDB" id="A0A2S3IIP3"/>
<sequence>MVEGCFLERISRLGVMPHKCNELLCFICNVIFTSFFFLQVFTSLIIIPRYCGISVAPYQKTLLLSSLYQKKLPLSSLYMLT</sequence>
<protein>
    <submittedName>
        <fullName evidence="2">Uncharacterized protein</fullName>
    </submittedName>
</protein>
<name>A0A2S3IIP3_9POAL</name>
<evidence type="ECO:0000256" key="1">
    <source>
        <dbReference type="SAM" id="Phobius"/>
    </source>
</evidence>
<organism evidence="2">
    <name type="scientific">Panicum hallii</name>
    <dbReference type="NCBI Taxonomy" id="206008"/>
    <lineage>
        <taxon>Eukaryota</taxon>
        <taxon>Viridiplantae</taxon>
        <taxon>Streptophyta</taxon>
        <taxon>Embryophyta</taxon>
        <taxon>Tracheophyta</taxon>
        <taxon>Spermatophyta</taxon>
        <taxon>Magnoliopsida</taxon>
        <taxon>Liliopsida</taxon>
        <taxon>Poales</taxon>
        <taxon>Poaceae</taxon>
        <taxon>PACMAD clade</taxon>
        <taxon>Panicoideae</taxon>
        <taxon>Panicodae</taxon>
        <taxon>Paniceae</taxon>
        <taxon>Panicinae</taxon>
        <taxon>Panicum</taxon>
        <taxon>Panicum sect. Panicum</taxon>
    </lineage>
</organism>
<feature type="transmembrane region" description="Helical" evidence="1">
    <location>
        <begin position="23"/>
        <end position="47"/>
    </location>
</feature>
<keyword evidence="1" id="KW-0472">Membrane</keyword>
<gene>
    <name evidence="2" type="ORF">PAHAL_9G120300</name>
</gene>
<reference evidence="2" key="1">
    <citation type="submission" date="2018-04" db="EMBL/GenBank/DDBJ databases">
        <title>WGS assembly of Panicum hallii.</title>
        <authorList>
            <person name="Lovell J."/>
            <person name="Jenkins J."/>
            <person name="Lowry D."/>
            <person name="Mamidi S."/>
            <person name="Sreedasyam A."/>
            <person name="Weng X."/>
            <person name="Barry K."/>
            <person name="Bonette J."/>
            <person name="Campitelli B."/>
            <person name="Daum C."/>
            <person name="Gordon S."/>
            <person name="Gould B."/>
            <person name="Lipzen A."/>
            <person name="Macqueen A."/>
            <person name="Palacio-Mejia J."/>
            <person name="Plott C."/>
            <person name="Shakirov E."/>
            <person name="Shu S."/>
            <person name="Yoshinaga Y."/>
            <person name="Zane M."/>
            <person name="Rokhsar D."/>
            <person name="Grimwood J."/>
            <person name="Schmutz J."/>
            <person name="Juenger T."/>
        </authorList>
    </citation>
    <scope>NUCLEOTIDE SEQUENCE [LARGE SCALE GENOMIC DNA]</scope>
    <source>
        <strain evidence="2">FIL2</strain>
    </source>
</reference>
<keyword evidence="1" id="KW-1133">Transmembrane helix</keyword>
<dbReference type="EMBL" id="CM008054">
    <property type="protein sequence ID" value="PAN45327.2"/>
    <property type="molecule type" value="Genomic_DNA"/>
</dbReference>